<sequence>MGIASRSQMGDMSEPVRMGLKVEHRSDMKKLLGIVDHYMDQAGRELQETSAEVSRLLQVNHHLIDRTRSLESQVQGNGSQQDKVIAELEQHLEGKEAALSSAQSRIEELEASVSSKEARCSTLESSLAAAAEAHQFSEKEQEGRALRLEGELDSAKKHCGGLEQKIGEWQRKYKDDNKKLAEAVRALRGEKLELGTKISMVEKAWVNAVSEKDEIIEKLQGEIDSLQQGMRQQREERSTQEAERVAQLEASLKSASARNAELQGEQFRIANLVDAMHESSGCPADTEASTVQKLEKVSLQVRKERDCLNSRLGVESSRRQQAEDRITDLEIRCSTADEELKLLQSQHNELLAVRESLDRQLSEERQDAAKMKRVRLELERLQAFRREIVAERDSALVELEKLKEENGKAQGLGDEVGFLRSENQLLRQHSFKSARLTSDLELATNENKELKDRLARKEAESKEVADLQERVGELTAENAALKRADGEMKGRLTRLETGAKEHAALEVKVKSLHLRSEQCESLSREVEATKGKLGDAVASNEKHEGPKVVQIDSGGAEFERLNARKRALTSRQCTSVELGVLKAQLADSAKLVNHLKEQLRVVGLERDQLVAAQASTQQELLRAGAKNTQASDKNTGLEIAPERAAHGSIDASQIRSQARQQELDVMCSGRGDAQRPAQQGNEPVETVSGEVREIFSELLGCDIPGLPTDGPLDPTALGGFLERVGQSNGQLALIETRTRKLRGGEAQASPDDMSIGLDLRVVLADMLDELARKCKKINEITIHKLLASFEASSAVQPPNPPVNNVSMALTRNAGNPTLRQSNQVQAIEPQLQKSWTRRALGQASTSALRPSRSLGSHDELAGGYQRPPERGTATASSWIKGPGPQDAASPQDRGAAGVRSFLGELGAKMSQGSELMQKVSHGFISRAAQPSQQQRQVSPQGVQSDQTPPG</sequence>
<dbReference type="Gene3D" id="1.20.5.340">
    <property type="match status" value="1"/>
</dbReference>
<accession>A0A8S1J6R3</accession>
<gene>
    <name evidence="3" type="ORF">OSTQU699_LOCUS7273</name>
</gene>
<feature type="region of interest" description="Disordered" evidence="2">
    <location>
        <begin position="835"/>
        <end position="899"/>
    </location>
</feature>
<feature type="region of interest" description="Disordered" evidence="2">
    <location>
        <begin position="912"/>
        <end position="950"/>
    </location>
</feature>
<feature type="coiled-coil region" evidence="1">
    <location>
        <begin position="170"/>
        <end position="265"/>
    </location>
</feature>
<evidence type="ECO:0000256" key="1">
    <source>
        <dbReference type="SAM" id="Coils"/>
    </source>
</evidence>
<keyword evidence="4" id="KW-1185">Reference proteome</keyword>
<proteinExistence type="predicted"/>
<feature type="compositionally biased region" description="Low complexity" evidence="2">
    <location>
        <begin position="925"/>
        <end position="944"/>
    </location>
</feature>
<dbReference type="AlphaFoldDB" id="A0A8S1J6R3"/>
<dbReference type="Proteomes" id="UP000708148">
    <property type="component" value="Unassembled WGS sequence"/>
</dbReference>
<feature type="coiled-coil region" evidence="1">
    <location>
        <begin position="85"/>
        <end position="126"/>
    </location>
</feature>
<evidence type="ECO:0000313" key="3">
    <source>
        <dbReference type="EMBL" id="CAD7701916.1"/>
    </source>
</evidence>
<evidence type="ECO:0000256" key="2">
    <source>
        <dbReference type="SAM" id="MobiDB-lite"/>
    </source>
</evidence>
<organism evidence="3 4">
    <name type="scientific">Ostreobium quekettii</name>
    <dbReference type="NCBI Taxonomy" id="121088"/>
    <lineage>
        <taxon>Eukaryota</taxon>
        <taxon>Viridiplantae</taxon>
        <taxon>Chlorophyta</taxon>
        <taxon>core chlorophytes</taxon>
        <taxon>Ulvophyceae</taxon>
        <taxon>TCBD clade</taxon>
        <taxon>Bryopsidales</taxon>
        <taxon>Ostreobineae</taxon>
        <taxon>Ostreobiaceae</taxon>
        <taxon>Ostreobium</taxon>
    </lineage>
</organism>
<evidence type="ECO:0000313" key="4">
    <source>
        <dbReference type="Proteomes" id="UP000708148"/>
    </source>
</evidence>
<reference evidence="3" key="1">
    <citation type="submission" date="2020-12" db="EMBL/GenBank/DDBJ databases">
        <authorList>
            <person name="Iha C."/>
        </authorList>
    </citation>
    <scope>NUCLEOTIDE SEQUENCE</scope>
</reference>
<feature type="coiled-coil region" evidence="1">
    <location>
        <begin position="319"/>
        <end position="405"/>
    </location>
</feature>
<keyword evidence="1" id="KW-0175">Coiled coil</keyword>
<feature type="coiled-coil region" evidence="1">
    <location>
        <begin position="433"/>
        <end position="484"/>
    </location>
</feature>
<name>A0A8S1J6R3_9CHLO</name>
<dbReference type="EMBL" id="CAJHUC010001657">
    <property type="protein sequence ID" value="CAD7701916.1"/>
    <property type="molecule type" value="Genomic_DNA"/>
</dbReference>
<protein>
    <submittedName>
        <fullName evidence="3">Uncharacterized protein</fullName>
    </submittedName>
</protein>
<comment type="caution">
    <text evidence="3">The sequence shown here is derived from an EMBL/GenBank/DDBJ whole genome shotgun (WGS) entry which is preliminary data.</text>
</comment>